<dbReference type="Proteomes" id="UP000244248">
    <property type="component" value="Unassembled WGS sequence"/>
</dbReference>
<dbReference type="InterPro" id="IPR011013">
    <property type="entry name" value="Gal_mutarotase_sf_dom"/>
</dbReference>
<dbReference type="InterPro" id="IPR000322">
    <property type="entry name" value="Glyco_hydro_31_TIM"/>
</dbReference>
<keyword evidence="2" id="KW-0326">Glycosidase</keyword>
<dbReference type="AlphaFoldDB" id="A0A2T5MIU4"/>
<evidence type="ECO:0000313" key="6">
    <source>
        <dbReference type="Proteomes" id="UP000244248"/>
    </source>
</evidence>
<dbReference type="InterPro" id="IPR048395">
    <property type="entry name" value="Glyco_hydro_31_C"/>
</dbReference>
<dbReference type="PANTHER" id="PTHR46959:SF2">
    <property type="entry name" value="SULFOQUINOVOSIDASE"/>
    <property type="match status" value="1"/>
</dbReference>
<feature type="domain" description="Glycoside hydrolase family 31 TIM barrel" evidence="3">
    <location>
        <begin position="337"/>
        <end position="674"/>
    </location>
</feature>
<accession>A0A2T5MIU4</accession>
<comment type="similarity">
    <text evidence="1 2">Belongs to the glycosyl hydrolase 31 family.</text>
</comment>
<feature type="domain" description="Glycosyl hydrolase family 31 C-terminal" evidence="4">
    <location>
        <begin position="685"/>
        <end position="769"/>
    </location>
</feature>
<proteinExistence type="inferred from homology"/>
<dbReference type="GO" id="GO:0005975">
    <property type="term" value="P:carbohydrate metabolic process"/>
    <property type="evidence" value="ECO:0007669"/>
    <property type="project" value="InterPro"/>
</dbReference>
<dbReference type="CDD" id="cd14752">
    <property type="entry name" value="GH31_N"/>
    <property type="match status" value="1"/>
</dbReference>
<sequence length="772" mass="83733">MSKATLLCLPLAVLMISACSRSESPTSQAHGIAALRAECPADISAPITVQGLGSRAVIQRNPLRIRYEDASGTAVLQQVANTLPSPYLPVNVPEPGAGNDMFPDQALYSPFTFEVGGAVNVQFPAAPWQGNLLLAGDAGIQYAATSVTQASCNGNTATLTVATNDPTGRTLTLTLQPDESGLQALQVRATLTPSTGVVAIADSFDSGTDEEFFGFGGRHNSLSQRGRTFPNWVTQENFGAGPLQPGVDVIPGIGGATYQFPNGETAAYYPQALFYSSRPYGFLLENSELARFKLAYSARPDAWQVSAASSELRYVVAPGNVQQKIKTLTGINGRHRVPPAWALGPTLLRGVKVLSADADTAETYTAKVNADLDRIEKDQLPITSYSIEGWDFISRDQLAGIVSRIRAKQYHPMMYIRAYSARDAANTENPQYFTEALTNGYCGKVPLLNVCYVFGSPFITGVALAIDYTNPAAVSWWSDRIRLMLDLGADGFMQDFGESVMTDMVFANGETGLTMHNKYPAIYHATTRAVLDQYQSEHPDRAKTAGGAFYFFNRSGYSGRTGSAAHENANFPGDNMTDWSRSNGLASSITDMLNRGVGGAYGYTTDIGGYLDQLTGAPTKELFIRWSQLAALTPIFRVHNSSTNGPRMPWNYDAETQTIWTQMAQLHIKAKPLILKLWAEAQTTGIPVTRPLWLVYPDDREGYTQDQQFLLGNDVLVAPVVTQGATSRDVYFPKGCWRQPDTGASFSGPAHINVSAPISSLPYFFRCGSKPF</sequence>
<dbReference type="SUPFAM" id="SSF51011">
    <property type="entry name" value="Glycosyl hydrolase domain"/>
    <property type="match status" value="1"/>
</dbReference>
<keyword evidence="2" id="KW-0378">Hydrolase</keyword>
<evidence type="ECO:0000259" key="3">
    <source>
        <dbReference type="Pfam" id="PF01055"/>
    </source>
</evidence>
<evidence type="ECO:0000256" key="2">
    <source>
        <dbReference type="RuleBase" id="RU361185"/>
    </source>
</evidence>
<reference evidence="5 6" key="1">
    <citation type="submission" date="2018-04" db="EMBL/GenBank/DDBJ databases">
        <title>Novel species isolated from glacier.</title>
        <authorList>
            <person name="Liu Q."/>
            <person name="Xin Y.-H."/>
        </authorList>
    </citation>
    <scope>NUCLEOTIDE SEQUENCE [LARGE SCALE GENOMIC DNA]</scope>
    <source>
        <strain evidence="5 6">GT1R17</strain>
    </source>
</reference>
<evidence type="ECO:0000313" key="5">
    <source>
        <dbReference type="EMBL" id="PTU32484.1"/>
    </source>
</evidence>
<dbReference type="GO" id="GO:0004553">
    <property type="term" value="F:hydrolase activity, hydrolyzing O-glycosyl compounds"/>
    <property type="evidence" value="ECO:0007669"/>
    <property type="project" value="InterPro"/>
</dbReference>
<dbReference type="PROSITE" id="PS51257">
    <property type="entry name" value="PROKAR_LIPOPROTEIN"/>
    <property type="match status" value="1"/>
</dbReference>
<dbReference type="Pfam" id="PF21365">
    <property type="entry name" value="Glyco_hydro_31_3rd"/>
    <property type="match status" value="1"/>
</dbReference>
<dbReference type="Gene3D" id="3.20.20.80">
    <property type="entry name" value="Glycosidases"/>
    <property type="match status" value="1"/>
</dbReference>
<dbReference type="InterPro" id="IPR052990">
    <property type="entry name" value="Sulfoquinovosidase_GH31"/>
</dbReference>
<dbReference type="InterPro" id="IPR017853">
    <property type="entry name" value="GH"/>
</dbReference>
<dbReference type="PANTHER" id="PTHR46959">
    <property type="entry name" value="SULFOQUINOVOSIDASE"/>
    <property type="match status" value="1"/>
</dbReference>
<evidence type="ECO:0000259" key="4">
    <source>
        <dbReference type="Pfam" id="PF21365"/>
    </source>
</evidence>
<comment type="caution">
    <text evidence="5">The sequence shown here is derived from an EMBL/GenBank/DDBJ whole genome shotgun (WGS) entry which is preliminary data.</text>
</comment>
<dbReference type="Gene3D" id="2.60.40.1180">
    <property type="entry name" value="Golgi alpha-mannosidase II"/>
    <property type="match status" value="1"/>
</dbReference>
<organism evidence="5 6">
    <name type="scientific">Stenotrophobium rhamnosiphilum</name>
    <dbReference type="NCBI Taxonomy" id="2029166"/>
    <lineage>
        <taxon>Bacteria</taxon>
        <taxon>Pseudomonadati</taxon>
        <taxon>Pseudomonadota</taxon>
        <taxon>Gammaproteobacteria</taxon>
        <taxon>Nevskiales</taxon>
        <taxon>Nevskiaceae</taxon>
        <taxon>Stenotrophobium</taxon>
    </lineage>
</organism>
<gene>
    <name evidence="5" type="ORF">CJD38_07530</name>
</gene>
<dbReference type="SUPFAM" id="SSF51445">
    <property type="entry name" value="(Trans)glycosidases"/>
    <property type="match status" value="1"/>
</dbReference>
<evidence type="ECO:0008006" key="7">
    <source>
        <dbReference type="Google" id="ProtNLM"/>
    </source>
</evidence>
<name>A0A2T5MIU4_9GAMM</name>
<dbReference type="SUPFAM" id="SSF74650">
    <property type="entry name" value="Galactose mutarotase-like"/>
    <property type="match status" value="1"/>
</dbReference>
<keyword evidence="6" id="KW-1185">Reference proteome</keyword>
<dbReference type="InterPro" id="IPR013780">
    <property type="entry name" value="Glyco_hydro_b"/>
</dbReference>
<dbReference type="OrthoDB" id="176168at2"/>
<protein>
    <recommendedName>
        <fullName evidence="7">Alpha-glucosidase</fullName>
    </recommendedName>
</protein>
<dbReference type="RefSeq" id="WP_107939682.1">
    <property type="nucleotide sequence ID" value="NZ_QANS01000002.1"/>
</dbReference>
<dbReference type="Gene3D" id="2.60.40.1760">
    <property type="entry name" value="glycosyl hydrolase (family 31)"/>
    <property type="match status" value="1"/>
</dbReference>
<dbReference type="EMBL" id="QANS01000002">
    <property type="protein sequence ID" value="PTU32484.1"/>
    <property type="molecule type" value="Genomic_DNA"/>
</dbReference>
<dbReference type="Pfam" id="PF01055">
    <property type="entry name" value="Glyco_hydro_31_2nd"/>
    <property type="match status" value="1"/>
</dbReference>
<evidence type="ECO:0000256" key="1">
    <source>
        <dbReference type="ARBA" id="ARBA00007806"/>
    </source>
</evidence>
<dbReference type="GO" id="GO:0030246">
    <property type="term" value="F:carbohydrate binding"/>
    <property type="evidence" value="ECO:0007669"/>
    <property type="project" value="InterPro"/>
</dbReference>